<dbReference type="EMBL" id="CP036402">
    <property type="protein sequence ID" value="QBI18887.1"/>
    <property type="molecule type" value="Genomic_DNA"/>
</dbReference>
<dbReference type="AlphaFoldDB" id="A0A411YCL5"/>
<name>A0A411YCL5_9ACTN</name>
<evidence type="ECO:0000313" key="3">
    <source>
        <dbReference type="EMBL" id="QBI18887.1"/>
    </source>
</evidence>
<proteinExistence type="predicted"/>
<accession>A0A411YCL5</accession>
<evidence type="ECO:0000313" key="4">
    <source>
        <dbReference type="Proteomes" id="UP000291469"/>
    </source>
</evidence>
<gene>
    <name evidence="3" type="ORF">ER308_04555</name>
</gene>
<evidence type="ECO:0000259" key="2">
    <source>
        <dbReference type="Pfam" id="PF13271"/>
    </source>
</evidence>
<feature type="region of interest" description="Disordered" evidence="1">
    <location>
        <begin position="1"/>
        <end position="23"/>
    </location>
</feature>
<organism evidence="3 4">
    <name type="scientific">Egibacter rhizosphaerae</name>
    <dbReference type="NCBI Taxonomy" id="1670831"/>
    <lineage>
        <taxon>Bacteria</taxon>
        <taxon>Bacillati</taxon>
        <taxon>Actinomycetota</taxon>
        <taxon>Nitriliruptoria</taxon>
        <taxon>Egibacterales</taxon>
        <taxon>Egibacteraceae</taxon>
        <taxon>Egibacter</taxon>
    </lineage>
</organism>
<reference evidence="3 4" key="1">
    <citation type="submission" date="2019-01" db="EMBL/GenBank/DDBJ databases">
        <title>Egibacter rhizosphaerae EGI 80759T.</title>
        <authorList>
            <person name="Chen D.-D."/>
            <person name="Tian Y."/>
            <person name="Jiao J.-Y."/>
            <person name="Zhang X.-T."/>
            <person name="Zhang Y.-G."/>
            <person name="Zhang Y."/>
            <person name="Xiao M."/>
            <person name="Shu W.-S."/>
            <person name="Li W.-J."/>
        </authorList>
    </citation>
    <scope>NUCLEOTIDE SEQUENCE [LARGE SCALE GENOMIC DNA]</scope>
    <source>
        <strain evidence="3 4">EGI 80759</strain>
    </source>
</reference>
<dbReference type="OrthoDB" id="135105at2"/>
<keyword evidence="4" id="KW-1185">Reference proteome</keyword>
<sequence>MDSITPQSGPWCAGGSWRRDRGSRHATPMDVFISSVVGGYEAYRDAAADAVATLGHRVVRAEDFPATPGTPQQACLEAARQSDVVVLLLGSDYGAPQASGLSATHEEYREARERRPVLVFVESDVERDPAQEEFLREVQAWTAGHFRGAYSSTDELKKAVTRALHEHELATSAGPVDEGQLIARVHELLSGERGSTGQPVMSVAVAGGPEQQVVRPAELEDPTLARDLQREALFGAHPVLDAAEGTQAHARGHTLRLEQPTASVAVDEAAASWSANGLSKRRVSTVASCLPSSKRMCSMPCCVLSASSVRFSTGSIRFTGSPTSSSPHGCWAPGICRGGPGLSSKRARTRQRCRSLVVGPTRR</sequence>
<dbReference type="Proteomes" id="UP000291469">
    <property type="component" value="Chromosome"/>
</dbReference>
<evidence type="ECO:0000256" key="1">
    <source>
        <dbReference type="SAM" id="MobiDB-lite"/>
    </source>
</evidence>
<dbReference type="InterPro" id="IPR025139">
    <property type="entry name" value="DUF4062"/>
</dbReference>
<dbReference type="Pfam" id="PF13271">
    <property type="entry name" value="DUF4062"/>
    <property type="match status" value="1"/>
</dbReference>
<dbReference type="KEGG" id="erz:ER308_04555"/>
<protein>
    <submittedName>
        <fullName evidence="3">DUF4062 domain-containing protein</fullName>
    </submittedName>
</protein>
<feature type="domain" description="DUF4062" evidence="2">
    <location>
        <begin position="31"/>
        <end position="111"/>
    </location>
</feature>